<proteinExistence type="predicted"/>
<name>A0A843WUC8_COLES</name>
<dbReference type="EMBL" id="NMUH01004982">
    <property type="protein sequence ID" value="MQM11456.1"/>
    <property type="molecule type" value="Genomic_DNA"/>
</dbReference>
<sequence length="65" mass="6794">GSCGGALGGLGSCGSTTRSSSSSPFVCCDLHKPSSWSRAKAKDLRTRRLDRPRSQADSDKHSVAI</sequence>
<feature type="compositionally biased region" description="Low complexity" evidence="1">
    <location>
        <begin position="13"/>
        <end position="23"/>
    </location>
</feature>
<evidence type="ECO:0000313" key="3">
    <source>
        <dbReference type="Proteomes" id="UP000652761"/>
    </source>
</evidence>
<keyword evidence="3" id="KW-1185">Reference proteome</keyword>
<comment type="caution">
    <text evidence="2">The sequence shown here is derived from an EMBL/GenBank/DDBJ whole genome shotgun (WGS) entry which is preliminary data.</text>
</comment>
<dbReference type="Proteomes" id="UP000652761">
    <property type="component" value="Unassembled WGS sequence"/>
</dbReference>
<evidence type="ECO:0000313" key="2">
    <source>
        <dbReference type="EMBL" id="MQM11456.1"/>
    </source>
</evidence>
<accession>A0A843WUC8</accession>
<protein>
    <submittedName>
        <fullName evidence="2">Uncharacterized protein</fullName>
    </submittedName>
</protein>
<gene>
    <name evidence="2" type="ORF">Taro_044363</name>
</gene>
<feature type="non-terminal residue" evidence="2">
    <location>
        <position position="65"/>
    </location>
</feature>
<reference evidence="2" key="1">
    <citation type="submission" date="2017-07" db="EMBL/GenBank/DDBJ databases">
        <title>Taro Niue Genome Assembly and Annotation.</title>
        <authorList>
            <person name="Atibalentja N."/>
            <person name="Keating K."/>
            <person name="Fields C.J."/>
        </authorList>
    </citation>
    <scope>NUCLEOTIDE SEQUENCE</scope>
    <source>
        <strain evidence="2">Niue_2</strain>
        <tissue evidence="2">Leaf</tissue>
    </source>
</reference>
<feature type="compositionally biased region" description="Basic and acidic residues" evidence="1">
    <location>
        <begin position="40"/>
        <end position="65"/>
    </location>
</feature>
<feature type="compositionally biased region" description="Gly residues" evidence="1">
    <location>
        <begin position="1"/>
        <end position="12"/>
    </location>
</feature>
<organism evidence="2 3">
    <name type="scientific">Colocasia esculenta</name>
    <name type="common">Wild taro</name>
    <name type="synonym">Arum esculentum</name>
    <dbReference type="NCBI Taxonomy" id="4460"/>
    <lineage>
        <taxon>Eukaryota</taxon>
        <taxon>Viridiplantae</taxon>
        <taxon>Streptophyta</taxon>
        <taxon>Embryophyta</taxon>
        <taxon>Tracheophyta</taxon>
        <taxon>Spermatophyta</taxon>
        <taxon>Magnoliopsida</taxon>
        <taxon>Liliopsida</taxon>
        <taxon>Araceae</taxon>
        <taxon>Aroideae</taxon>
        <taxon>Colocasieae</taxon>
        <taxon>Colocasia</taxon>
    </lineage>
</organism>
<evidence type="ECO:0000256" key="1">
    <source>
        <dbReference type="SAM" id="MobiDB-lite"/>
    </source>
</evidence>
<dbReference type="AlphaFoldDB" id="A0A843WUC8"/>
<feature type="region of interest" description="Disordered" evidence="1">
    <location>
        <begin position="1"/>
        <end position="65"/>
    </location>
</feature>
<feature type="non-terminal residue" evidence="2">
    <location>
        <position position="1"/>
    </location>
</feature>